<proteinExistence type="predicted"/>
<dbReference type="EMBL" id="CP042304">
    <property type="protein sequence ID" value="QDZ09808.1"/>
    <property type="molecule type" value="Genomic_DNA"/>
</dbReference>
<dbReference type="Proteomes" id="UP000315364">
    <property type="component" value="Chromosome"/>
</dbReference>
<name>A0A5B8LNE8_9HYPH</name>
<organism evidence="1 2">
    <name type="scientific">Devosia ginsengisoli</name>
    <dbReference type="NCBI Taxonomy" id="400770"/>
    <lineage>
        <taxon>Bacteria</taxon>
        <taxon>Pseudomonadati</taxon>
        <taxon>Pseudomonadota</taxon>
        <taxon>Alphaproteobacteria</taxon>
        <taxon>Hyphomicrobiales</taxon>
        <taxon>Devosiaceae</taxon>
        <taxon>Devosia</taxon>
    </lineage>
</organism>
<evidence type="ECO:0000313" key="1">
    <source>
        <dbReference type="EMBL" id="QDZ09808.1"/>
    </source>
</evidence>
<sequence>MEMQFELFGGAPVAEAKALEHRYYFTLLPPPALAQEIERGAERLGRQFGVRNVVRAERQHVSLHMVQRGREIGGDLLDEALEVGEAVRRPGFDVVFDTMQTFAGARPKTGGRAQYPTVLSCSNGARDLLGLYGDIGREMQRRGLRAGRPSSVPHLTIWYGPERVPERQLRRPYRWAVRSFWLVHTVPGIRRPDYLAEWTLGRMGGGQDAADLSGAP</sequence>
<dbReference type="SUPFAM" id="SSF55144">
    <property type="entry name" value="LigT-like"/>
    <property type="match status" value="1"/>
</dbReference>
<keyword evidence="2" id="KW-1185">Reference proteome</keyword>
<dbReference type="KEGG" id="dea:FPZ08_03050"/>
<dbReference type="Gene3D" id="3.90.1140.10">
    <property type="entry name" value="Cyclic phosphodiesterase"/>
    <property type="match status" value="1"/>
</dbReference>
<gene>
    <name evidence="1" type="ORF">FPZ08_03050</name>
</gene>
<reference evidence="1 2" key="1">
    <citation type="submission" date="2019-07" db="EMBL/GenBank/DDBJ databases">
        <title>Full genome sequence of Devosia sp. Gsoil 520.</title>
        <authorList>
            <person name="Im W.-T."/>
        </authorList>
    </citation>
    <scope>NUCLEOTIDE SEQUENCE [LARGE SCALE GENOMIC DNA]</scope>
    <source>
        <strain evidence="1 2">Gsoil 520</strain>
    </source>
</reference>
<evidence type="ECO:0008006" key="3">
    <source>
        <dbReference type="Google" id="ProtNLM"/>
    </source>
</evidence>
<accession>A0A5B8LNE8</accession>
<protein>
    <recommendedName>
        <fullName evidence="3">2'-5' RNA ligase</fullName>
    </recommendedName>
</protein>
<dbReference type="OrthoDB" id="7770344at2"/>
<dbReference type="RefSeq" id="WP_146288617.1">
    <property type="nucleotide sequence ID" value="NZ_CP042304.1"/>
</dbReference>
<dbReference type="InterPro" id="IPR009097">
    <property type="entry name" value="Cyclic_Pdiesterase"/>
</dbReference>
<evidence type="ECO:0000313" key="2">
    <source>
        <dbReference type="Proteomes" id="UP000315364"/>
    </source>
</evidence>
<dbReference type="AlphaFoldDB" id="A0A5B8LNE8"/>